<feature type="non-terminal residue" evidence="1">
    <location>
        <position position="106"/>
    </location>
</feature>
<accession>A0A382LVR7</accession>
<dbReference type="EMBL" id="UINC01088690">
    <property type="protein sequence ID" value="SVC39142.1"/>
    <property type="molecule type" value="Genomic_DNA"/>
</dbReference>
<organism evidence="1">
    <name type="scientific">marine metagenome</name>
    <dbReference type="NCBI Taxonomy" id="408172"/>
    <lineage>
        <taxon>unclassified sequences</taxon>
        <taxon>metagenomes</taxon>
        <taxon>ecological metagenomes</taxon>
    </lineage>
</organism>
<name>A0A382LVR7_9ZZZZ</name>
<dbReference type="AlphaFoldDB" id="A0A382LVR7"/>
<evidence type="ECO:0000313" key="1">
    <source>
        <dbReference type="EMBL" id="SVC39142.1"/>
    </source>
</evidence>
<proteinExistence type="predicted"/>
<sequence>MDIVQCNITSGKHPFPGFRIVTYDFEYVSVDGERPWPVCLVWHDWESGETYSIWQDKLLKMKKPPFDISERTICCTYYYGAEGSCHQVLGWDHPTNVIDCFTEFRN</sequence>
<reference evidence="1" key="1">
    <citation type="submission" date="2018-05" db="EMBL/GenBank/DDBJ databases">
        <authorList>
            <person name="Lanie J.A."/>
            <person name="Ng W.-L."/>
            <person name="Kazmierczak K.M."/>
            <person name="Andrzejewski T.M."/>
            <person name="Davidsen T.M."/>
            <person name="Wayne K.J."/>
            <person name="Tettelin H."/>
            <person name="Glass J.I."/>
            <person name="Rusch D."/>
            <person name="Podicherti R."/>
            <person name="Tsui H.-C.T."/>
            <person name="Winkler M.E."/>
        </authorList>
    </citation>
    <scope>NUCLEOTIDE SEQUENCE</scope>
</reference>
<protein>
    <submittedName>
        <fullName evidence="1">Uncharacterized protein</fullName>
    </submittedName>
</protein>
<gene>
    <name evidence="1" type="ORF">METZ01_LOCUS291996</name>
</gene>